<gene>
    <name evidence="2" type="ORF">KH142_09610</name>
</gene>
<dbReference type="InterPro" id="IPR057369">
    <property type="entry name" value="VG15"/>
</dbReference>
<comment type="caution">
    <text evidence="2">The sequence shown here is derived from an EMBL/GenBank/DDBJ whole genome shotgun (WGS) entry which is preliminary data.</text>
</comment>
<protein>
    <recommendedName>
        <fullName evidence="1">DUF6883 domain-containing protein</fullName>
    </recommendedName>
</protein>
<evidence type="ECO:0000313" key="3">
    <source>
        <dbReference type="Proteomes" id="UP000727506"/>
    </source>
</evidence>
<organism evidence="2 3">
    <name type="scientific">Slackia piriformis</name>
    <dbReference type="NCBI Taxonomy" id="626934"/>
    <lineage>
        <taxon>Bacteria</taxon>
        <taxon>Bacillati</taxon>
        <taxon>Actinomycetota</taxon>
        <taxon>Coriobacteriia</taxon>
        <taxon>Eggerthellales</taxon>
        <taxon>Eggerthellaceae</taxon>
        <taxon>Slackia</taxon>
    </lineage>
</organism>
<feature type="domain" description="DUF6883" evidence="1">
    <location>
        <begin position="217"/>
        <end position="322"/>
    </location>
</feature>
<reference evidence="2" key="1">
    <citation type="submission" date="2021-02" db="EMBL/GenBank/DDBJ databases">
        <title>Infant gut strain persistence is associated with maternal origin, phylogeny, and functional potential including surface adhesion and iron acquisition.</title>
        <authorList>
            <person name="Lou Y.C."/>
        </authorList>
    </citation>
    <scope>NUCLEOTIDE SEQUENCE</scope>
    <source>
        <strain evidence="2">L2_039_000G1_dasL2_039_000G1_concoct_11</strain>
    </source>
</reference>
<dbReference type="Pfam" id="PF25310">
    <property type="entry name" value="VG15"/>
    <property type="match status" value="1"/>
</dbReference>
<accession>A0A943YWC6</accession>
<name>A0A943YWC6_9ACTN</name>
<dbReference type="InterPro" id="IPR049250">
    <property type="entry name" value="DUF6883"/>
</dbReference>
<sequence length="328" mass="35800">MAQIPRAAIDYLTEQVNAISADAQAKVLRVLEGIEWTPENVADCRDIVVGALLSALPAYADAAAQAAADFYDSCRELCAGEAMGAAALSGFDAAAVEGAVRAIVQGVVDGGPVDRFEREVLARVDHETKKAAANSVVANTGSDPLKPRWARVPSGAETCKFCLMLASRGFVYLSEQTAEGMYHGHPGCDCRIVPGWEGDAVEGYDPDELYFEWKGRERFRIPEAKLTGYALNMDHPKGRDKAIAFREALGFTDDDAAEIMRQVYRWVGEHEPVFAKSDQHGDRYTTSMEMVGKNGRTARVTVGWIKDPGEDKMRLTSIYVSKRKGVKS</sequence>
<dbReference type="AlphaFoldDB" id="A0A943YWC6"/>
<evidence type="ECO:0000313" key="2">
    <source>
        <dbReference type="EMBL" id="MBS6941700.1"/>
    </source>
</evidence>
<evidence type="ECO:0000259" key="1">
    <source>
        <dbReference type="Pfam" id="PF21814"/>
    </source>
</evidence>
<dbReference type="Pfam" id="PF21814">
    <property type="entry name" value="DUF6883"/>
    <property type="match status" value="1"/>
</dbReference>
<dbReference type="Proteomes" id="UP000727506">
    <property type="component" value="Unassembled WGS sequence"/>
</dbReference>
<proteinExistence type="predicted"/>
<dbReference type="EMBL" id="JAGZSV010000271">
    <property type="protein sequence ID" value="MBS6941700.1"/>
    <property type="molecule type" value="Genomic_DNA"/>
</dbReference>